<dbReference type="NCBIfam" id="TIGR01297">
    <property type="entry name" value="CDF"/>
    <property type="match status" value="1"/>
</dbReference>
<evidence type="ECO:0000256" key="3">
    <source>
        <dbReference type="ARBA" id="ARBA00022448"/>
    </source>
</evidence>
<feature type="transmembrane region" description="Helical" evidence="7">
    <location>
        <begin position="176"/>
        <end position="195"/>
    </location>
</feature>
<dbReference type="InterPro" id="IPR027470">
    <property type="entry name" value="Cation_efflux_CTD"/>
</dbReference>
<evidence type="ECO:0000256" key="1">
    <source>
        <dbReference type="ARBA" id="ARBA00004141"/>
    </source>
</evidence>
<dbReference type="Gene3D" id="1.20.1510.10">
    <property type="entry name" value="Cation efflux protein transmembrane domain"/>
    <property type="match status" value="1"/>
</dbReference>
<dbReference type="OrthoDB" id="9806522at2"/>
<feature type="transmembrane region" description="Helical" evidence="7">
    <location>
        <begin position="31"/>
        <end position="53"/>
    </location>
</feature>
<evidence type="ECO:0000313" key="11">
    <source>
        <dbReference type="Proteomes" id="UP000282957"/>
    </source>
</evidence>
<dbReference type="PANTHER" id="PTHR43840:SF15">
    <property type="entry name" value="MITOCHONDRIAL METAL TRANSPORTER 1-RELATED"/>
    <property type="match status" value="1"/>
</dbReference>
<keyword evidence="4 7" id="KW-0812">Transmembrane</keyword>
<sequence length="319" mass="32982">MTSLAVSRCTAAGLCSALTDRSGNVSGAIGMAWGSVGVAVAVFALKLVAWQLTDSVALYADALESIVNIAAALAAVAAVGFAARPADANHPYGHHKAEYFSAVLEGGLILTAAILILQEAWGAFQAPRGLELGPAALAFSAAASALNGIWCFLLFRRGRRLRSPALVADAKHLLTDIVSSAGVLAGIIAAAATGLNWLDPALAALTALNILWSGVGLIRDSLGALMDEAPPGEELNRIRQVVGESAEGAIEAHDLRVRRAGRRTFVEFHLVVDAGMTVAAAHVICDRIEAALRAEIGEALITIHVEPEGKAKHSGVLVL</sequence>
<dbReference type="SUPFAM" id="SSF161111">
    <property type="entry name" value="Cation efflux protein transmembrane domain-like"/>
    <property type="match status" value="1"/>
</dbReference>
<keyword evidence="11" id="KW-1185">Reference proteome</keyword>
<name>A0A437MP54_9PROT</name>
<evidence type="ECO:0000313" key="10">
    <source>
        <dbReference type="EMBL" id="RVT99435.1"/>
    </source>
</evidence>
<dbReference type="Gene3D" id="3.30.70.1350">
    <property type="entry name" value="Cation efflux protein, cytoplasmic domain"/>
    <property type="match status" value="1"/>
</dbReference>
<dbReference type="Pfam" id="PF01545">
    <property type="entry name" value="Cation_efflux"/>
    <property type="match status" value="1"/>
</dbReference>
<dbReference type="InterPro" id="IPR050291">
    <property type="entry name" value="CDF_Transporter"/>
</dbReference>
<comment type="similarity">
    <text evidence="2">Belongs to the cation diffusion facilitator (CDF) transporter (TC 2.A.4) family.</text>
</comment>
<comment type="subcellular location">
    <subcellularLocation>
        <location evidence="1">Membrane</location>
        <topology evidence="1">Multi-pass membrane protein</topology>
    </subcellularLocation>
</comment>
<dbReference type="Pfam" id="PF16916">
    <property type="entry name" value="ZT_dimer"/>
    <property type="match status" value="1"/>
</dbReference>
<dbReference type="InterPro" id="IPR058533">
    <property type="entry name" value="Cation_efflux_TM"/>
</dbReference>
<keyword evidence="5 7" id="KW-1133">Transmembrane helix</keyword>
<dbReference type="Proteomes" id="UP000282957">
    <property type="component" value="Unassembled WGS sequence"/>
</dbReference>
<dbReference type="GO" id="GO:0006882">
    <property type="term" value="P:intracellular zinc ion homeostasis"/>
    <property type="evidence" value="ECO:0007669"/>
    <property type="project" value="TreeGrafter"/>
</dbReference>
<dbReference type="InterPro" id="IPR002524">
    <property type="entry name" value="Cation_efflux"/>
</dbReference>
<reference evidence="10 11" key="1">
    <citation type="submission" date="2019-01" db="EMBL/GenBank/DDBJ databases">
        <authorList>
            <person name="Chen W.-M."/>
        </authorList>
    </citation>
    <scope>NUCLEOTIDE SEQUENCE [LARGE SCALE GENOMIC DNA]</scope>
    <source>
        <strain evidence="10 11">CCP-6</strain>
    </source>
</reference>
<dbReference type="GO" id="GO:0005886">
    <property type="term" value="C:plasma membrane"/>
    <property type="evidence" value="ECO:0007669"/>
    <property type="project" value="TreeGrafter"/>
</dbReference>
<dbReference type="GO" id="GO:0015093">
    <property type="term" value="F:ferrous iron transmembrane transporter activity"/>
    <property type="evidence" value="ECO:0007669"/>
    <property type="project" value="TreeGrafter"/>
</dbReference>
<comment type="caution">
    <text evidence="10">The sequence shown here is derived from an EMBL/GenBank/DDBJ whole genome shotgun (WGS) entry which is preliminary data.</text>
</comment>
<evidence type="ECO:0000256" key="2">
    <source>
        <dbReference type="ARBA" id="ARBA00008114"/>
    </source>
</evidence>
<protein>
    <submittedName>
        <fullName evidence="10">Cation transporter</fullName>
    </submittedName>
</protein>
<evidence type="ECO:0000256" key="4">
    <source>
        <dbReference type="ARBA" id="ARBA00022692"/>
    </source>
</evidence>
<evidence type="ECO:0000256" key="7">
    <source>
        <dbReference type="SAM" id="Phobius"/>
    </source>
</evidence>
<feature type="transmembrane region" description="Helical" evidence="7">
    <location>
        <begin position="103"/>
        <end position="124"/>
    </location>
</feature>
<keyword evidence="6 7" id="KW-0472">Membrane</keyword>
<feature type="domain" description="Cation efflux protein cytoplasmic" evidence="9">
    <location>
        <begin position="230"/>
        <end position="308"/>
    </location>
</feature>
<evidence type="ECO:0000256" key="6">
    <source>
        <dbReference type="ARBA" id="ARBA00023136"/>
    </source>
</evidence>
<dbReference type="InterPro" id="IPR027469">
    <property type="entry name" value="Cation_efflux_TMD_sf"/>
</dbReference>
<gene>
    <name evidence="10" type="ORF">EOD42_04925</name>
</gene>
<dbReference type="PANTHER" id="PTHR43840">
    <property type="entry name" value="MITOCHONDRIAL METAL TRANSPORTER 1-RELATED"/>
    <property type="match status" value="1"/>
</dbReference>
<evidence type="ECO:0000259" key="8">
    <source>
        <dbReference type="Pfam" id="PF01545"/>
    </source>
</evidence>
<evidence type="ECO:0000256" key="5">
    <source>
        <dbReference type="ARBA" id="ARBA00022989"/>
    </source>
</evidence>
<feature type="domain" description="Cation efflux protein transmembrane" evidence="8">
    <location>
        <begin position="35"/>
        <end position="226"/>
    </location>
</feature>
<dbReference type="GO" id="GO:0015086">
    <property type="term" value="F:cadmium ion transmembrane transporter activity"/>
    <property type="evidence" value="ECO:0007669"/>
    <property type="project" value="TreeGrafter"/>
</dbReference>
<organism evidence="10 11">
    <name type="scientific">Rhodovarius crocodyli</name>
    <dbReference type="NCBI Taxonomy" id="1979269"/>
    <lineage>
        <taxon>Bacteria</taxon>
        <taxon>Pseudomonadati</taxon>
        <taxon>Pseudomonadota</taxon>
        <taxon>Alphaproteobacteria</taxon>
        <taxon>Acetobacterales</taxon>
        <taxon>Roseomonadaceae</taxon>
        <taxon>Rhodovarius</taxon>
    </lineage>
</organism>
<feature type="transmembrane region" description="Helical" evidence="7">
    <location>
        <begin position="65"/>
        <end position="83"/>
    </location>
</feature>
<dbReference type="InterPro" id="IPR036837">
    <property type="entry name" value="Cation_efflux_CTD_sf"/>
</dbReference>
<evidence type="ECO:0000259" key="9">
    <source>
        <dbReference type="Pfam" id="PF16916"/>
    </source>
</evidence>
<accession>A0A437MP54</accession>
<dbReference type="SUPFAM" id="SSF160240">
    <property type="entry name" value="Cation efflux protein cytoplasmic domain-like"/>
    <property type="match status" value="1"/>
</dbReference>
<dbReference type="GO" id="GO:0015341">
    <property type="term" value="F:zinc efflux antiporter activity"/>
    <property type="evidence" value="ECO:0007669"/>
    <property type="project" value="TreeGrafter"/>
</dbReference>
<proteinExistence type="inferred from homology"/>
<dbReference type="AlphaFoldDB" id="A0A437MP54"/>
<dbReference type="EMBL" id="SACL01000001">
    <property type="protein sequence ID" value="RVT99435.1"/>
    <property type="molecule type" value="Genomic_DNA"/>
</dbReference>
<feature type="transmembrane region" description="Helical" evidence="7">
    <location>
        <begin position="136"/>
        <end position="155"/>
    </location>
</feature>
<keyword evidence="3" id="KW-0813">Transport</keyword>